<dbReference type="EMBL" id="CAEZYR010000074">
    <property type="protein sequence ID" value="CAB4753713.1"/>
    <property type="molecule type" value="Genomic_DNA"/>
</dbReference>
<dbReference type="InterPro" id="IPR032710">
    <property type="entry name" value="NTF2-like_dom_sf"/>
</dbReference>
<dbReference type="AlphaFoldDB" id="A0A6J7ARG5"/>
<evidence type="ECO:0000313" key="3">
    <source>
        <dbReference type="EMBL" id="CAB4835313.1"/>
    </source>
</evidence>
<protein>
    <submittedName>
        <fullName evidence="3">Unannotated protein</fullName>
    </submittedName>
</protein>
<organism evidence="3">
    <name type="scientific">freshwater metagenome</name>
    <dbReference type="NCBI Taxonomy" id="449393"/>
    <lineage>
        <taxon>unclassified sequences</taxon>
        <taxon>metagenomes</taxon>
        <taxon>ecological metagenomes</taxon>
    </lineage>
</organism>
<evidence type="ECO:0000259" key="1">
    <source>
        <dbReference type="Pfam" id="PF13577"/>
    </source>
</evidence>
<proteinExistence type="predicted"/>
<name>A0A6J7ARG5_9ZZZZ</name>
<feature type="domain" description="SnoaL-like" evidence="1">
    <location>
        <begin position="5"/>
        <end position="120"/>
    </location>
</feature>
<dbReference type="Gene3D" id="3.10.450.50">
    <property type="match status" value="1"/>
</dbReference>
<dbReference type="InterPro" id="IPR037401">
    <property type="entry name" value="SnoaL-like"/>
</dbReference>
<evidence type="ECO:0000313" key="2">
    <source>
        <dbReference type="EMBL" id="CAB4753713.1"/>
    </source>
</evidence>
<accession>A0A6J7ARG5</accession>
<dbReference type="Pfam" id="PF13577">
    <property type="entry name" value="SnoaL_4"/>
    <property type="match status" value="1"/>
</dbReference>
<dbReference type="SUPFAM" id="SSF54427">
    <property type="entry name" value="NTF2-like"/>
    <property type="match status" value="1"/>
</dbReference>
<dbReference type="CDD" id="cd00531">
    <property type="entry name" value="NTF2_like"/>
    <property type="match status" value="1"/>
</dbReference>
<sequence>MTDTRLADIEEIRQLKARYFRLMDQKRWDEWLDVFVEDVRVDTPVDTPGQDPIVGRENFIAFLAPILEGVITCHHGHTSEIAITGPDTASGTWAMEDRLDWLPDKGGAYIVGAGWYEEQYPQQTNTGAEPR</sequence>
<reference evidence="3" key="1">
    <citation type="submission" date="2020-05" db="EMBL/GenBank/DDBJ databases">
        <authorList>
            <person name="Chiriac C."/>
            <person name="Salcher M."/>
            <person name="Ghai R."/>
            <person name="Kavagutti S V."/>
        </authorList>
    </citation>
    <scope>NUCLEOTIDE SEQUENCE</scope>
</reference>
<gene>
    <name evidence="2" type="ORF">UFOPK2754_01949</name>
    <name evidence="3" type="ORF">UFOPK3139_02410</name>
</gene>
<dbReference type="EMBL" id="CAFABA010000121">
    <property type="protein sequence ID" value="CAB4835313.1"/>
    <property type="molecule type" value="Genomic_DNA"/>
</dbReference>